<name>A0A1Y1UIL9_9TREE</name>
<dbReference type="AlphaFoldDB" id="A0A1Y1UIL9"/>
<dbReference type="RefSeq" id="XP_021871829.1">
    <property type="nucleotide sequence ID" value="XM_022015592.1"/>
</dbReference>
<dbReference type="EMBL" id="NBSH01000005">
    <property type="protein sequence ID" value="ORX37842.1"/>
    <property type="molecule type" value="Genomic_DNA"/>
</dbReference>
<feature type="chain" id="PRO_5012643669" description="Beta-glucuronidase C-terminal domain-containing protein" evidence="1">
    <location>
        <begin position="17"/>
        <end position="512"/>
    </location>
</feature>
<proteinExistence type="predicted"/>
<dbReference type="InParanoid" id="A0A1Y1UIL9"/>
<reference evidence="3 4" key="1">
    <citation type="submission" date="2017-03" db="EMBL/GenBank/DDBJ databases">
        <title>Widespread Adenine N6-methylation of Active Genes in Fungi.</title>
        <authorList>
            <consortium name="DOE Joint Genome Institute"/>
            <person name="Mondo S.J."/>
            <person name="Dannebaum R.O."/>
            <person name="Kuo R.C."/>
            <person name="Louie K.B."/>
            <person name="Bewick A.J."/>
            <person name="Labutti K."/>
            <person name="Haridas S."/>
            <person name="Kuo A."/>
            <person name="Salamov A."/>
            <person name="Ahrendt S.R."/>
            <person name="Lau R."/>
            <person name="Bowen B.P."/>
            <person name="Lipzen A."/>
            <person name="Sullivan W."/>
            <person name="Andreopoulos W.B."/>
            <person name="Clum A."/>
            <person name="Lindquist E."/>
            <person name="Daum C."/>
            <person name="Northen T.R."/>
            <person name="Ramamoorthy G."/>
            <person name="Schmitz R.J."/>
            <person name="Gryganskyi A."/>
            <person name="Culley D."/>
            <person name="Magnuson J."/>
            <person name="James T.Y."/>
            <person name="O'Malley M.A."/>
            <person name="Stajich J.E."/>
            <person name="Spatafora J.W."/>
            <person name="Visel A."/>
            <person name="Grigoriev I.V."/>
        </authorList>
    </citation>
    <scope>NUCLEOTIDE SEQUENCE [LARGE SCALE GENOMIC DNA]</scope>
    <source>
        <strain evidence="3 4">NRRL Y-17943</strain>
    </source>
</reference>
<dbReference type="PANTHER" id="PTHR36183:SF2">
    <property type="entry name" value="BETA-GLUCURONIDASE C-TERMINAL DOMAIN-CONTAINING PROTEIN"/>
    <property type="match status" value="1"/>
</dbReference>
<dbReference type="Gene3D" id="3.20.20.80">
    <property type="entry name" value="Glycosidases"/>
    <property type="match status" value="1"/>
</dbReference>
<sequence>MIMIVLSTALLGLAAGCQVQVPCTVPEGSHIVDPSFPNLALEFATLANCAQSSPNDSSPNQYSINLMKNIFDRTGGIPIIRVGGTSADFVKYNPDIEAPVVPYPTYDAKSNVGNTTFGPNFWPLTKAFDSLGAKYIPQMPLPEKNRTQIEWQAHAIVDGLGWDKIMSIELGNEPQFAVNGAYVNLTTEGYAKMFRNYAEIVTGTIRPPAAIYQAGDIGANVDQPLDYPINIPGIFQAGVDSDGNVNAAAAHFYQVSGGSLAHLMNHSHTVYTMTPQRTWVEYLATYKNGSIPLVMDEVNVLSGPGNETIMNGLAGAIWRTDYFFYCMTIGIKRVHMESLFGSYQANWVSQASDGHPAATRAGYYSFLPVADLIGNGTDSQVAQLKVDDSLDGDHHIVYGAYNAGKLGRIAFVNFNEWESVNNSTTAPSTIFHLAGLQGACKLTGKLLQGSQGAAGLAETITYGGSQWTAESGGLEVENVQPGGTFQVQIDADGTASVPVPYTSVAIMWLEWS</sequence>
<dbReference type="InterPro" id="IPR031728">
    <property type="entry name" value="GlcAase_C"/>
</dbReference>
<feature type="signal peptide" evidence="1">
    <location>
        <begin position="1"/>
        <end position="16"/>
    </location>
</feature>
<dbReference type="OrthoDB" id="2796951at2759"/>
<dbReference type="GeneID" id="33557401"/>
<feature type="domain" description="Beta-glucuronidase C-terminal" evidence="2">
    <location>
        <begin position="398"/>
        <end position="506"/>
    </location>
</feature>
<evidence type="ECO:0000313" key="3">
    <source>
        <dbReference type="EMBL" id="ORX37842.1"/>
    </source>
</evidence>
<comment type="caution">
    <text evidence="3">The sequence shown here is derived from an EMBL/GenBank/DDBJ whole genome shotgun (WGS) entry which is preliminary data.</text>
</comment>
<keyword evidence="4" id="KW-1185">Reference proteome</keyword>
<evidence type="ECO:0000259" key="2">
    <source>
        <dbReference type="Pfam" id="PF16862"/>
    </source>
</evidence>
<protein>
    <recommendedName>
        <fullName evidence="2">Beta-glucuronidase C-terminal domain-containing protein</fullName>
    </recommendedName>
</protein>
<gene>
    <name evidence="3" type="ORF">BD324DRAFT_623509</name>
</gene>
<evidence type="ECO:0000256" key="1">
    <source>
        <dbReference type="SAM" id="SignalP"/>
    </source>
</evidence>
<dbReference type="InterPro" id="IPR052974">
    <property type="entry name" value="GH79_Enzymes"/>
</dbReference>
<evidence type="ECO:0000313" key="4">
    <source>
        <dbReference type="Proteomes" id="UP000193218"/>
    </source>
</evidence>
<dbReference type="SUPFAM" id="SSF51445">
    <property type="entry name" value="(Trans)glycosidases"/>
    <property type="match status" value="1"/>
</dbReference>
<dbReference type="Pfam" id="PF16862">
    <property type="entry name" value="Glyco_hydro_79C"/>
    <property type="match status" value="1"/>
</dbReference>
<accession>A0A1Y1UIL9</accession>
<keyword evidence="1" id="KW-0732">Signal</keyword>
<dbReference type="Proteomes" id="UP000193218">
    <property type="component" value="Unassembled WGS sequence"/>
</dbReference>
<dbReference type="InterPro" id="IPR017853">
    <property type="entry name" value="GH"/>
</dbReference>
<dbReference type="PANTHER" id="PTHR36183">
    <property type="entry name" value="BETA-GLUCURONIDASE"/>
    <property type="match status" value="1"/>
</dbReference>
<organism evidence="3 4">
    <name type="scientific">Kockovaella imperatae</name>
    <dbReference type="NCBI Taxonomy" id="4999"/>
    <lineage>
        <taxon>Eukaryota</taxon>
        <taxon>Fungi</taxon>
        <taxon>Dikarya</taxon>
        <taxon>Basidiomycota</taxon>
        <taxon>Agaricomycotina</taxon>
        <taxon>Tremellomycetes</taxon>
        <taxon>Tremellales</taxon>
        <taxon>Cuniculitremaceae</taxon>
        <taxon>Kockovaella</taxon>
    </lineage>
</organism>